<sequence>MAITKGPAKALILDFSNVLCSWKPPSNVAVPPQILKMIMSSDIWHDYESGRYSREDCYARVADRFHISAADMEHTLNQARKSLQVHHETLLFVQQVKKNAGGELMVCGMTNTPRPEQDVMHSINAEYPVFDRIYISGLVGMRKPSICFYQRVMEEIGLPGDAIMFIDDKLENVIAAQSVGIRGVLFQSQQDLRRDVLNFLGDPVHRGLRFLAANAKKMVSVTNTGDTIQDNFAQLLILELTQNRDLVKLQAGKRTWNYFIGPPKLTTATFPDDMDTTSMALSILPVADDVVSSVLDEMLKFVTEEGIFMTYFDSSRPRVDPVVCINVLGVFCRHNRERDVLPTFHWIRDILINRAYLSGTRYYPSPDLFLFFLARLCLAVRNQSLREQLVLPLVDRLRERVGTPGETVSLAARILACRSFGIDSARDMDSLRGIQCEDGGWPVEWVYRFASFGLNVGNRGLATAFAVKALESPYGESAVIAGLVCRIVYRVLLHPLSKYPGPKLAAISNLPYIKWSVTGQLHSRIRELHERHGDVVRIRPNSLTFSNPQAWTDIYGHRKASAPPFRKDPEFYIPSSNGSTNLINSNEADHARQKRLLTHAFSERSLRDQESLVMAYIDLFITRLGEMANNSQDVDLLHWLNYLTFDIVGDLAFGEPFGCLKDSAYHPWVAILFQSIKTGALLRALMIYPTLAGIIRYFMPKSLLRKRADHYRLSKEMVTRRLDMNTTRPDFISYILKYNDERGMSRSEIEVNAALLIAAGSETTATTLSACIYYLQKKPECYKTLTEEVRQAFSKEDEITFLAAGKLPYLNAIIEESLRMYPPAPAIGPRLVPEGGAVVNGEHIPGGVSVSVAHYPTFRSSSNFAEPDSFLPERWLKDNEDSRFRNDKREALQPFSYGPRACIGRNLAYAEMRTILSKLIWHFDITLDPRTTDWDNARSYIVWENKPLWFK</sequence>
<dbReference type="InterPro" id="IPR036412">
    <property type="entry name" value="HAD-like_sf"/>
</dbReference>
<dbReference type="SUPFAM" id="SSF48264">
    <property type="entry name" value="Cytochrome P450"/>
    <property type="match status" value="1"/>
</dbReference>
<dbReference type="InterPro" id="IPR023214">
    <property type="entry name" value="HAD_sf"/>
</dbReference>
<evidence type="ECO:0000256" key="1">
    <source>
        <dbReference type="ARBA" id="ARBA00001971"/>
    </source>
</evidence>
<dbReference type="Pfam" id="PF00067">
    <property type="entry name" value="p450"/>
    <property type="match status" value="1"/>
</dbReference>
<evidence type="ECO:0000256" key="3">
    <source>
        <dbReference type="ARBA" id="ARBA00022617"/>
    </source>
</evidence>
<dbReference type="GO" id="GO:0004497">
    <property type="term" value="F:monooxygenase activity"/>
    <property type="evidence" value="ECO:0007669"/>
    <property type="project" value="UniProtKB-KW"/>
</dbReference>
<dbReference type="PRINTS" id="PR00463">
    <property type="entry name" value="EP450I"/>
</dbReference>
<dbReference type="VEuPathDB" id="FungiDB:ATEG_08790"/>
<dbReference type="InterPro" id="IPR001128">
    <property type="entry name" value="Cyt_P450"/>
</dbReference>
<reference evidence="9 10" key="1">
    <citation type="submission" date="2020-01" db="EMBL/GenBank/DDBJ databases">
        <title>Aspergillus terreus IFO 6365 whole genome shotgun sequence.</title>
        <authorList>
            <person name="Kanamasa S."/>
            <person name="Takahashi H."/>
        </authorList>
    </citation>
    <scope>NUCLEOTIDE SEQUENCE [LARGE SCALE GENOMIC DNA]</scope>
    <source>
        <strain evidence="9 10">IFO 6365</strain>
    </source>
</reference>
<dbReference type="SUPFAM" id="SSF56784">
    <property type="entry name" value="HAD-like"/>
    <property type="match status" value="1"/>
</dbReference>
<dbReference type="NCBIfam" id="TIGR01509">
    <property type="entry name" value="HAD-SF-IA-v3"/>
    <property type="match status" value="1"/>
</dbReference>
<dbReference type="GO" id="GO:0016791">
    <property type="term" value="F:phosphatase activity"/>
    <property type="evidence" value="ECO:0007669"/>
    <property type="project" value="UniProtKB-ARBA"/>
</dbReference>
<dbReference type="EMBL" id="BLJY01000010">
    <property type="protein sequence ID" value="GFF19555.1"/>
    <property type="molecule type" value="Genomic_DNA"/>
</dbReference>
<dbReference type="VEuPathDB" id="FungiDB:ATEG_04967"/>
<dbReference type="GO" id="GO:0020037">
    <property type="term" value="F:heme binding"/>
    <property type="evidence" value="ECO:0007669"/>
    <property type="project" value="InterPro"/>
</dbReference>
<dbReference type="Proteomes" id="UP000452235">
    <property type="component" value="Unassembled WGS sequence"/>
</dbReference>
<accession>A0A5M3ZDJ8</accession>
<protein>
    <submittedName>
        <fullName evidence="9">Benzoate 4-monooxygenase cytochrome P450</fullName>
    </submittedName>
</protein>
<dbReference type="FunFam" id="1.10.630.10:FF:000047">
    <property type="entry name" value="Cytochrome P450 monooxygenase"/>
    <property type="match status" value="1"/>
</dbReference>
<dbReference type="InterPro" id="IPR006439">
    <property type="entry name" value="HAD-SF_hydro_IA"/>
</dbReference>
<dbReference type="InterPro" id="IPR023198">
    <property type="entry name" value="PGP-like_dom2"/>
</dbReference>
<evidence type="ECO:0000256" key="4">
    <source>
        <dbReference type="ARBA" id="ARBA00022723"/>
    </source>
</evidence>
<dbReference type="Gene3D" id="1.10.150.240">
    <property type="entry name" value="Putative phosphatase, domain 2"/>
    <property type="match status" value="1"/>
</dbReference>
<dbReference type="CDD" id="cd11058">
    <property type="entry name" value="CYP60B-like"/>
    <property type="match status" value="1"/>
</dbReference>
<feature type="binding site" description="axial binding residue" evidence="8">
    <location>
        <position position="902"/>
    </location>
    <ligand>
        <name>heme</name>
        <dbReference type="ChEBI" id="CHEBI:30413"/>
    </ligand>
    <ligandPart>
        <name>Fe</name>
        <dbReference type="ChEBI" id="CHEBI:18248"/>
    </ligandPart>
</feature>
<keyword evidence="3 8" id="KW-0349">Heme</keyword>
<evidence type="ECO:0000256" key="7">
    <source>
        <dbReference type="ARBA" id="ARBA00023033"/>
    </source>
</evidence>
<dbReference type="PANTHER" id="PTHR24305:SF210">
    <property type="entry name" value="CYTOCHROME P450 MONOOXYGENASE ASQL-RELATED"/>
    <property type="match status" value="1"/>
</dbReference>
<dbReference type="PRINTS" id="PR00385">
    <property type="entry name" value="P450"/>
</dbReference>
<dbReference type="InterPro" id="IPR050121">
    <property type="entry name" value="Cytochrome_P450_monoxygenase"/>
</dbReference>
<evidence type="ECO:0000256" key="6">
    <source>
        <dbReference type="ARBA" id="ARBA00023004"/>
    </source>
</evidence>
<gene>
    <name evidence="9" type="ORF">ATEIFO6365_0010032800</name>
</gene>
<keyword evidence="6 8" id="KW-0408">Iron</keyword>
<dbReference type="InterPro" id="IPR002401">
    <property type="entry name" value="Cyt_P450_E_grp-I"/>
</dbReference>
<organism evidence="9 10">
    <name type="scientific">Aspergillus terreus</name>
    <dbReference type="NCBI Taxonomy" id="33178"/>
    <lineage>
        <taxon>Eukaryota</taxon>
        <taxon>Fungi</taxon>
        <taxon>Dikarya</taxon>
        <taxon>Ascomycota</taxon>
        <taxon>Pezizomycotina</taxon>
        <taxon>Eurotiomycetes</taxon>
        <taxon>Eurotiomycetidae</taxon>
        <taxon>Eurotiales</taxon>
        <taxon>Aspergillaceae</taxon>
        <taxon>Aspergillus</taxon>
        <taxon>Aspergillus subgen. Circumdati</taxon>
    </lineage>
</organism>
<dbReference type="GO" id="GO:0045122">
    <property type="term" value="P:aflatoxin biosynthetic process"/>
    <property type="evidence" value="ECO:0007669"/>
    <property type="project" value="UniProtKB-ARBA"/>
</dbReference>
<keyword evidence="5" id="KW-0560">Oxidoreductase</keyword>
<keyword evidence="10" id="KW-1185">Reference proteome</keyword>
<dbReference type="Gene3D" id="3.40.50.1000">
    <property type="entry name" value="HAD superfamily/HAD-like"/>
    <property type="match status" value="1"/>
</dbReference>
<evidence type="ECO:0000256" key="8">
    <source>
        <dbReference type="PIRSR" id="PIRSR602401-1"/>
    </source>
</evidence>
<dbReference type="OrthoDB" id="2012566at2759"/>
<dbReference type="GO" id="GO:0016705">
    <property type="term" value="F:oxidoreductase activity, acting on paired donors, with incorporation or reduction of molecular oxygen"/>
    <property type="evidence" value="ECO:0007669"/>
    <property type="project" value="InterPro"/>
</dbReference>
<comment type="caution">
    <text evidence="9">The sequence shown here is derived from an EMBL/GenBank/DDBJ whole genome shotgun (WGS) entry which is preliminary data.</text>
</comment>
<comment type="similarity">
    <text evidence="2">Belongs to the cytochrome P450 family.</text>
</comment>
<dbReference type="PROSITE" id="PS00086">
    <property type="entry name" value="CYTOCHROME_P450"/>
    <property type="match status" value="1"/>
</dbReference>
<keyword evidence="4 8" id="KW-0479">Metal-binding</keyword>
<evidence type="ECO:0000256" key="2">
    <source>
        <dbReference type="ARBA" id="ARBA00010617"/>
    </source>
</evidence>
<name>A0A5M3ZDJ8_ASPTE</name>
<evidence type="ECO:0000313" key="10">
    <source>
        <dbReference type="Proteomes" id="UP000452235"/>
    </source>
</evidence>
<proteinExistence type="inferred from homology"/>
<dbReference type="GO" id="GO:0005506">
    <property type="term" value="F:iron ion binding"/>
    <property type="evidence" value="ECO:0007669"/>
    <property type="project" value="InterPro"/>
</dbReference>
<dbReference type="AlphaFoldDB" id="A0A5M3ZDJ8"/>
<evidence type="ECO:0000256" key="5">
    <source>
        <dbReference type="ARBA" id="ARBA00023002"/>
    </source>
</evidence>
<dbReference type="Gene3D" id="1.10.630.10">
    <property type="entry name" value="Cytochrome P450"/>
    <property type="match status" value="1"/>
</dbReference>
<dbReference type="InterPro" id="IPR036396">
    <property type="entry name" value="Cyt_P450_sf"/>
</dbReference>
<dbReference type="PANTHER" id="PTHR24305">
    <property type="entry name" value="CYTOCHROME P450"/>
    <property type="match status" value="1"/>
</dbReference>
<dbReference type="InterPro" id="IPR017972">
    <property type="entry name" value="Cyt_P450_CS"/>
</dbReference>
<keyword evidence="7 9" id="KW-0503">Monooxygenase</keyword>
<comment type="cofactor">
    <cofactor evidence="1 8">
        <name>heme</name>
        <dbReference type="ChEBI" id="CHEBI:30413"/>
    </cofactor>
</comment>
<evidence type="ECO:0000313" key="9">
    <source>
        <dbReference type="EMBL" id="GFF19555.1"/>
    </source>
</evidence>